<protein>
    <submittedName>
        <fullName evidence="2">Uncharacterized protein</fullName>
    </submittedName>
</protein>
<feature type="compositionally biased region" description="Basic and acidic residues" evidence="1">
    <location>
        <begin position="33"/>
        <end position="45"/>
    </location>
</feature>
<dbReference type="EMBL" id="CP048209">
    <property type="protein sequence ID" value="QHT60806.1"/>
    <property type="molecule type" value="Genomic_DNA"/>
</dbReference>
<evidence type="ECO:0000256" key="1">
    <source>
        <dbReference type="SAM" id="MobiDB-lite"/>
    </source>
</evidence>
<evidence type="ECO:0000313" key="2">
    <source>
        <dbReference type="EMBL" id="QHT60806.1"/>
    </source>
</evidence>
<keyword evidence="3" id="KW-1185">Reference proteome</keyword>
<evidence type="ECO:0000313" key="3">
    <source>
        <dbReference type="Proteomes" id="UP000476064"/>
    </source>
</evidence>
<feature type="region of interest" description="Disordered" evidence="1">
    <location>
        <begin position="33"/>
        <end position="56"/>
    </location>
</feature>
<name>A0A6C0FUH4_9BACL</name>
<organism evidence="2 3">
    <name type="scientific">Paenibacillus lycopersici</name>
    <dbReference type="NCBI Taxonomy" id="2704462"/>
    <lineage>
        <taxon>Bacteria</taxon>
        <taxon>Bacillati</taxon>
        <taxon>Bacillota</taxon>
        <taxon>Bacilli</taxon>
        <taxon>Bacillales</taxon>
        <taxon>Paenibacillaceae</taxon>
        <taxon>Paenibacillus</taxon>
    </lineage>
</organism>
<dbReference type="AlphaFoldDB" id="A0A6C0FUH4"/>
<dbReference type="KEGG" id="plyc:GXP70_13175"/>
<proteinExistence type="predicted"/>
<dbReference type="RefSeq" id="WP_162357246.1">
    <property type="nucleotide sequence ID" value="NZ_CP048209.1"/>
</dbReference>
<accession>A0A6C0FUH4</accession>
<gene>
    <name evidence="2" type="ORF">GXP70_13175</name>
</gene>
<sequence>MMIFMLVSIVLLLVIVFQLAEVLHRLPPRNRAKEAMERDLRRAAERNGGQDSDRKG</sequence>
<dbReference type="Proteomes" id="UP000476064">
    <property type="component" value="Chromosome"/>
</dbReference>
<reference evidence="2 3" key="1">
    <citation type="submission" date="2020-01" db="EMBL/GenBank/DDBJ databases">
        <title>Paenibacillus sp. nov., isolated from tomato rhizosphere.</title>
        <authorList>
            <person name="Weon H.-Y."/>
            <person name="Lee S.A."/>
        </authorList>
    </citation>
    <scope>NUCLEOTIDE SEQUENCE [LARGE SCALE GENOMIC DNA]</scope>
    <source>
        <strain evidence="2 3">12200R-189</strain>
    </source>
</reference>